<dbReference type="EMBL" id="OGVC01000050">
    <property type="protein sequence ID" value="SPC40143.1"/>
    <property type="molecule type" value="Genomic_DNA"/>
</dbReference>
<evidence type="ECO:0000313" key="1">
    <source>
        <dbReference type="EMBL" id="SPC40143.1"/>
    </source>
</evidence>
<accession>A0A2N9DYE0</accession>
<dbReference type="AlphaFoldDB" id="A0A2N9DYE0"/>
<protein>
    <submittedName>
        <fullName evidence="1">Peptidase</fullName>
    </submittedName>
</protein>
<dbReference type="RefSeq" id="WP_106482927.1">
    <property type="nucleotide sequence ID" value="NZ_LT984417.1"/>
</dbReference>
<organism evidence="1 2">
    <name type="scientific">Latilactobacillus fuchuensis</name>
    <dbReference type="NCBI Taxonomy" id="164393"/>
    <lineage>
        <taxon>Bacteria</taxon>
        <taxon>Bacillati</taxon>
        <taxon>Bacillota</taxon>
        <taxon>Bacilli</taxon>
        <taxon>Lactobacillales</taxon>
        <taxon>Lactobacillaceae</taxon>
        <taxon>Latilactobacillus</taxon>
    </lineage>
</organism>
<evidence type="ECO:0000313" key="2">
    <source>
        <dbReference type="Proteomes" id="UP000238739"/>
    </source>
</evidence>
<dbReference type="PANTHER" id="PTHR30217">
    <property type="entry name" value="PEPTIDASE U32 FAMILY"/>
    <property type="match status" value="1"/>
</dbReference>
<sequence length="307" mass="34037">MIEIVATPESVAQAKALLALGVDNLYLGEDYFGLRLPHSFERAELTEVVALAHAAGKKVTVAVNAIFHNDRIVHVLDYLQFLASLKVDQITVGDAGAINLLLENQVPLAYLYDASVTVTSARQINFWAKHQAQGAVIAQEVPYEELKTLAPALQVPGEMLVFGATAIHQSGRPLVDNYFDFVKAHQEKSDHKRGLFISAPRKPETHYSIYEDRNGTHVFASNDIDLMPRLDKLVELGLNRWKLDGIFCPGDDYVTITGLFIQAKNAFENQQWTSALAADLDAQLHALLPKNREVDTGFFDIDPSEVQ</sequence>
<dbReference type="InterPro" id="IPR051454">
    <property type="entry name" value="RNA/ubiquinone_mod_enzymes"/>
</dbReference>
<comment type="caution">
    <text evidence="1">The sequence shown here is derived from an EMBL/GenBank/DDBJ whole genome shotgun (WGS) entry which is preliminary data.</text>
</comment>
<reference evidence="1" key="1">
    <citation type="submission" date="2018-01" db="EMBL/GenBank/DDBJ databases">
        <authorList>
            <person name="Chaillou S."/>
        </authorList>
    </citation>
    <scope>NUCLEOTIDE SEQUENCE [LARGE SCALE GENOMIC DNA]</scope>
    <source>
        <strain evidence="1">MFPC41A2801</strain>
    </source>
</reference>
<gene>
    <name evidence="1" type="ORF">LFUMFP_80004</name>
</gene>
<dbReference type="PANTHER" id="PTHR30217:SF12">
    <property type="entry name" value="U32 FAMILY PEPTIDASE"/>
    <property type="match status" value="1"/>
</dbReference>
<proteinExistence type="predicted"/>
<dbReference type="Pfam" id="PF01136">
    <property type="entry name" value="Peptidase_U32"/>
    <property type="match status" value="1"/>
</dbReference>
<keyword evidence="2" id="KW-1185">Reference proteome</keyword>
<dbReference type="InterPro" id="IPR001539">
    <property type="entry name" value="Peptidase_U32"/>
</dbReference>
<name>A0A2N9DYE0_9LACO</name>
<dbReference type="Proteomes" id="UP000238739">
    <property type="component" value="Unassembled WGS sequence"/>
</dbReference>